<protein>
    <recommendedName>
        <fullName evidence="3">Condensation domain-containing protein</fullName>
    </recommendedName>
</protein>
<proteinExistence type="predicted"/>
<dbReference type="PANTHER" id="PTHR28037">
    <property type="entry name" value="ALCOHOL O-ACETYLTRANSFERASE 1-RELATED"/>
    <property type="match status" value="1"/>
</dbReference>
<evidence type="ECO:0000313" key="1">
    <source>
        <dbReference type="EMBL" id="KIJ61883.1"/>
    </source>
</evidence>
<keyword evidence="2" id="KW-1185">Reference proteome</keyword>
<dbReference type="AlphaFoldDB" id="A0A0C9W5D0"/>
<sequence>MSSWTQLDSSPGNRVFYRPLGITETGFYWDSIHNSTADSVMHIHLSKLQQDDVAALPNVVRAWRSVKRRFPLLVAEVQAHESGPRFCVHEGRLEKLLPEEVTSRDVGSFAEADAFVSSILEGPRPLSSELLARVYILRRTDRNDHFHVVMIVAHCITDGSSTSTVMRTFFDALSSPIEHPVDSLEERLAMYLSLESQIPYKHLSVAQRRWRSAIGFAIYTVRSRVFKGGHTLPGKFTTTTSVTPALPRILVQTMPQELSQLVLHNCKRLGITFNNAYFTVSQVAMARVLCRRYLRGEIGEEEWNYRKRQPMHFYGPLNLRPYLDNEWLKKGGAGEVGLNISFFHFVLPFMPLGTCDLTSDLVNGAPSFASLMSFKRFLHRSALVKSQSEKLFRHPRFVDISVAAHVDRIEPSRVAALDWVQQGEERRHRENARLEWVGTNDPILAQGGSSLGNMDTLFPLEYPLPPSHPLSPSCPEQDPGKAGYKSHATVPEGAVIPSTLRVEYWRTHLHARPAELYLGASKCQHKLQYNVFYDGNVFDDNVVQEWLDEVLEATSWYLGCSHEVEHPRCKL</sequence>
<evidence type="ECO:0008006" key="3">
    <source>
        <dbReference type="Google" id="ProtNLM"/>
    </source>
</evidence>
<name>A0A0C9W5D0_9AGAM</name>
<dbReference type="PANTHER" id="PTHR28037:SF1">
    <property type="entry name" value="ALCOHOL O-ACETYLTRANSFERASE 1-RELATED"/>
    <property type="match status" value="1"/>
</dbReference>
<dbReference type="Gene3D" id="3.30.559.10">
    <property type="entry name" value="Chloramphenicol acetyltransferase-like domain"/>
    <property type="match status" value="1"/>
</dbReference>
<dbReference type="Proteomes" id="UP000053820">
    <property type="component" value="Unassembled WGS sequence"/>
</dbReference>
<dbReference type="EMBL" id="KN839859">
    <property type="protein sequence ID" value="KIJ61883.1"/>
    <property type="molecule type" value="Genomic_DNA"/>
</dbReference>
<evidence type="ECO:0000313" key="2">
    <source>
        <dbReference type="Proteomes" id="UP000053820"/>
    </source>
</evidence>
<gene>
    <name evidence="1" type="ORF">HYDPIDRAFT_158855</name>
</gene>
<organism evidence="1 2">
    <name type="scientific">Hydnomerulius pinastri MD-312</name>
    <dbReference type="NCBI Taxonomy" id="994086"/>
    <lineage>
        <taxon>Eukaryota</taxon>
        <taxon>Fungi</taxon>
        <taxon>Dikarya</taxon>
        <taxon>Basidiomycota</taxon>
        <taxon>Agaricomycotina</taxon>
        <taxon>Agaricomycetes</taxon>
        <taxon>Agaricomycetidae</taxon>
        <taxon>Boletales</taxon>
        <taxon>Boletales incertae sedis</taxon>
        <taxon>Leucogyrophana</taxon>
    </lineage>
</organism>
<dbReference type="HOGENOM" id="CLU_526946_0_0_1"/>
<dbReference type="InterPro" id="IPR052058">
    <property type="entry name" value="Alcohol_O-acetyltransferase"/>
</dbReference>
<reference evidence="1 2" key="1">
    <citation type="submission" date="2014-04" db="EMBL/GenBank/DDBJ databases">
        <title>Evolutionary Origins and Diversification of the Mycorrhizal Mutualists.</title>
        <authorList>
            <consortium name="DOE Joint Genome Institute"/>
            <consortium name="Mycorrhizal Genomics Consortium"/>
            <person name="Kohler A."/>
            <person name="Kuo A."/>
            <person name="Nagy L.G."/>
            <person name="Floudas D."/>
            <person name="Copeland A."/>
            <person name="Barry K.W."/>
            <person name="Cichocki N."/>
            <person name="Veneault-Fourrey C."/>
            <person name="LaButti K."/>
            <person name="Lindquist E.A."/>
            <person name="Lipzen A."/>
            <person name="Lundell T."/>
            <person name="Morin E."/>
            <person name="Murat C."/>
            <person name="Riley R."/>
            <person name="Ohm R."/>
            <person name="Sun H."/>
            <person name="Tunlid A."/>
            <person name="Henrissat B."/>
            <person name="Grigoriev I.V."/>
            <person name="Hibbett D.S."/>
            <person name="Martin F."/>
        </authorList>
    </citation>
    <scope>NUCLEOTIDE SEQUENCE [LARGE SCALE GENOMIC DNA]</scope>
    <source>
        <strain evidence="1 2">MD-312</strain>
    </source>
</reference>
<dbReference type="OrthoDB" id="3264185at2759"/>
<dbReference type="InterPro" id="IPR023213">
    <property type="entry name" value="CAT-like_dom_sf"/>
</dbReference>
<dbReference type="SUPFAM" id="SSF52777">
    <property type="entry name" value="CoA-dependent acyltransferases"/>
    <property type="match status" value="1"/>
</dbReference>
<accession>A0A0C9W5D0</accession>